<gene>
    <name evidence="11" type="ORF">HOLleu_00111</name>
</gene>
<organism evidence="11 12">
    <name type="scientific">Holothuria leucospilota</name>
    <name type="common">Black long sea cucumber</name>
    <name type="synonym">Mertensiothuria leucospilota</name>
    <dbReference type="NCBI Taxonomy" id="206669"/>
    <lineage>
        <taxon>Eukaryota</taxon>
        <taxon>Metazoa</taxon>
        <taxon>Echinodermata</taxon>
        <taxon>Eleutherozoa</taxon>
        <taxon>Echinozoa</taxon>
        <taxon>Holothuroidea</taxon>
        <taxon>Aspidochirotacea</taxon>
        <taxon>Aspidochirotida</taxon>
        <taxon>Holothuriidae</taxon>
        <taxon>Holothuria</taxon>
    </lineage>
</organism>
<keyword evidence="4" id="KW-0808">Transferase</keyword>
<keyword evidence="5" id="KW-0812">Transmembrane</keyword>
<dbReference type="GO" id="GO:0006491">
    <property type="term" value="P:N-glycan processing"/>
    <property type="evidence" value="ECO:0007669"/>
    <property type="project" value="TreeGrafter"/>
</dbReference>
<dbReference type="InterPro" id="IPR038578">
    <property type="entry name" value="GT29-like_sf"/>
</dbReference>
<comment type="similarity">
    <text evidence="2">Belongs to the glycosyltransferase 29 family.</text>
</comment>
<dbReference type="CDD" id="cd23963">
    <property type="entry name" value="GT29_ST8SIA"/>
    <property type="match status" value="1"/>
</dbReference>
<dbReference type="PANTHER" id="PTHR11987">
    <property type="entry name" value="ALPHA-2,8-SIALYLTRANSFERASE"/>
    <property type="match status" value="1"/>
</dbReference>
<dbReference type="GO" id="GO:0000139">
    <property type="term" value="C:Golgi membrane"/>
    <property type="evidence" value="ECO:0007669"/>
    <property type="project" value="UniProtKB-SubCell"/>
</dbReference>
<dbReference type="OrthoDB" id="10264956at2759"/>
<proteinExistence type="inferred from homology"/>
<dbReference type="GO" id="GO:0009311">
    <property type="term" value="P:oligosaccharide metabolic process"/>
    <property type="evidence" value="ECO:0007669"/>
    <property type="project" value="TreeGrafter"/>
</dbReference>
<protein>
    <submittedName>
        <fullName evidence="11">Alpha-2,8-sialyltransferase 8B</fullName>
    </submittedName>
</protein>
<name>A0A9Q1CLT9_HOLLE</name>
<keyword evidence="9" id="KW-0472">Membrane</keyword>
<evidence type="ECO:0000313" key="12">
    <source>
        <dbReference type="Proteomes" id="UP001152320"/>
    </source>
</evidence>
<dbReference type="PANTHER" id="PTHR11987:SF52">
    <property type="entry name" value="CMP-N-ACETYLNEURAMINATE-POLY-ALPHA-2, 8-SIALYLTRANSFERASE-LIKE ISOFORM X1"/>
    <property type="match status" value="1"/>
</dbReference>
<evidence type="ECO:0000256" key="1">
    <source>
        <dbReference type="ARBA" id="ARBA00004323"/>
    </source>
</evidence>
<evidence type="ECO:0000256" key="10">
    <source>
        <dbReference type="ARBA" id="ARBA00023180"/>
    </source>
</evidence>
<comment type="subcellular location">
    <subcellularLocation>
        <location evidence="1">Golgi apparatus membrane</location>
        <topology evidence="1">Single-pass type II membrane protein</topology>
    </subcellularLocation>
</comment>
<dbReference type="Proteomes" id="UP001152320">
    <property type="component" value="Chromosome 1"/>
</dbReference>
<dbReference type="EMBL" id="JAIZAY010000001">
    <property type="protein sequence ID" value="KAJ8047972.1"/>
    <property type="molecule type" value="Genomic_DNA"/>
</dbReference>
<evidence type="ECO:0000256" key="9">
    <source>
        <dbReference type="ARBA" id="ARBA00023136"/>
    </source>
</evidence>
<accession>A0A9Q1CLT9</accession>
<keyword evidence="8" id="KW-0333">Golgi apparatus</keyword>
<dbReference type="AlphaFoldDB" id="A0A9Q1CLT9"/>
<dbReference type="InterPro" id="IPR001675">
    <property type="entry name" value="Glyco_trans_29"/>
</dbReference>
<comment type="caution">
    <text evidence="11">The sequence shown here is derived from an EMBL/GenBank/DDBJ whole genome shotgun (WGS) entry which is preliminary data.</text>
</comment>
<evidence type="ECO:0000256" key="2">
    <source>
        <dbReference type="ARBA" id="ARBA00006003"/>
    </source>
</evidence>
<keyword evidence="6" id="KW-0735">Signal-anchor</keyword>
<keyword evidence="3" id="KW-0328">Glycosyltransferase</keyword>
<evidence type="ECO:0000256" key="8">
    <source>
        <dbReference type="ARBA" id="ARBA00023034"/>
    </source>
</evidence>
<keyword evidence="10" id="KW-0325">Glycoprotein</keyword>
<evidence type="ECO:0000256" key="7">
    <source>
        <dbReference type="ARBA" id="ARBA00022989"/>
    </source>
</evidence>
<keyword evidence="12" id="KW-1185">Reference proteome</keyword>
<dbReference type="GO" id="GO:0003828">
    <property type="term" value="F:alpha-N-acetylneuraminate alpha-2,8-sialyltransferase activity"/>
    <property type="evidence" value="ECO:0007669"/>
    <property type="project" value="TreeGrafter"/>
</dbReference>
<reference evidence="11" key="1">
    <citation type="submission" date="2021-10" db="EMBL/GenBank/DDBJ databases">
        <title>Tropical sea cucumber genome reveals ecological adaptation and Cuvierian tubules defense mechanism.</title>
        <authorList>
            <person name="Chen T."/>
        </authorList>
    </citation>
    <scope>NUCLEOTIDE SEQUENCE</scope>
    <source>
        <strain evidence="11">Nanhai2018</strain>
        <tissue evidence="11">Muscle</tissue>
    </source>
</reference>
<dbReference type="Pfam" id="PF00777">
    <property type="entry name" value="Glyco_transf_29"/>
    <property type="match status" value="1"/>
</dbReference>
<evidence type="ECO:0000256" key="3">
    <source>
        <dbReference type="ARBA" id="ARBA00022676"/>
    </source>
</evidence>
<evidence type="ECO:0000256" key="5">
    <source>
        <dbReference type="ARBA" id="ARBA00022692"/>
    </source>
</evidence>
<dbReference type="InterPro" id="IPR050943">
    <property type="entry name" value="Glycosyltr_29_Sialyltrsf"/>
</dbReference>
<evidence type="ECO:0000313" key="11">
    <source>
        <dbReference type="EMBL" id="KAJ8047972.1"/>
    </source>
</evidence>
<sequence length="369" mass="42641">MKTRAFILSLSLSSLLVAFFGYSQLYSTTCSFGFRSSYWVMRNLEEHLQPNNSRNKSSLMAEIKVPVAYDIFKLCENICDRWNQTCFDPRIAILVYTNATTDQMRFRQLFSPYVKEKHFDEILNDYKNKLFTRRTFCSIDDVEPFFTTITKQRKCAVVGNSGIVLKSKCGKEIDSHDFVMRANLALLEGYTDYVGNKTSLMMINDETLNKIFNSLVKSSSNEGKAGDLRGYIANHLKDSILWFAKGTEAHNSAARLQQVAQYFEKHNLNVTLAYSMGDVSLAAIRRWHVGSYPSSGLDMLTVAETFCESIALYGFYPYDKDRSGFPVFHHYYEPNLKEFHTTNHNFDKEYKLLQDLHKKGFIRLVYDHC</sequence>
<dbReference type="Gene3D" id="3.90.1480.20">
    <property type="entry name" value="Glycosyl transferase family 29"/>
    <property type="match status" value="1"/>
</dbReference>
<keyword evidence="7" id="KW-1133">Transmembrane helix</keyword>
<evidence type="ECO:0000256" key="6">
    <source>
        <dbReference type="ARBA" id="ARBA00022968"/>
    </source>
</evidence>
<evidence type="ECO:0000256" key="4">
    <source>
        <dbReference type="ARBA" id="ARBA00022679"/>
    </source>
</evidence>